<feature type="domain" description="SHS2" evidence="7">
    <location>
        <begin position="12"/>
        <end position="199"/>
    </location>
</feature>
<dbReference type="RefSeq" id="WP_194213251.1">
    <property type="nucleotide sequence ID" value="NZ_CP061205.1"/>
</dbReference>
<protein>
    <recommendedName>
        <fullName evidence="5 6">Cell division protein FtsA</fullName>
    </recommendedName>
</protein>
<evidence type="ECO:0000256" key="5">
    <source>
        <dbReference type="HAMAP-Rule" id="MF_02033"/>
    </source>
</evidence>
<evidence type="ECO:0000256" key="2">
    <source>
        <dbReference type="ARBA" id="ARBA00022618"/>
    </source>
</evidence>
<evidence type="ECO:0000313" key="8">
    <source>
        <dbReference type="EMBL" id="MFC3053039.1"/>
    </source>
</evidence>
<sequence length="421" mass="44284">MKPLASGQETIIAALDVGSSKVACLIAERTASGTFHVKGVGNRACNGGAVGGAIVDMELTEKAIRASVDQAEKMAGITVSDVMLTFSGGEPKSQVVEVEVDVTGHAVSDADITKAMEQAKAQIDFDEEGLLHAFPVAYAVDGHFGPREPVGMCGKKLSVAVLIVTAASGPLRNLKACVRRAHLNVSSVVLTPFAAGLSCLVEDEAKMGAACIDMGGGTTGISIFAQGALVHAEVIPLGGSQVTEEVARGLLTPFEHAERLKTFNGAAIVDPADARLEIEVPQVGEEDSDQMARMPRSALTSIIQKEMELLFTTIAERLDASGFSGVAGKRVVLTGGVAQCEAVRDLATRVLGRQVRIGRPRTIEGLPVAAQMPNFSALAGLLEYAVRRPKEVFRSDNKKHDETTGATGPLGRMVQWVRDNF</sequence>
<keyword evidence="1 5" id="KW-1003">Cell membrane</keyword>
<evidence type="ECO:0000256" key="4">
    <source>
        <dbReference type="ARBA" id="ARBA00023306"/>
    </source>
</evidence>
<evidence type="ECO:0000256" key="1">
    <source>
        <dbReference type="ARBA" id="ARBA00022475"/>
    </source>
</evidence>
<dbReference type="Proteomes" id="UP001595444">
    <property type="component" value="Unassembled WGS sequence"/>
</dbReference>
<organism evidence="8 9">
    <name type="scientific">Kordiimonas pumila</name>
    <dbReference type="NCBI Taxonomy" id="2161677"/>
    <lineage>
        <taxon>Bacteria</taxon>
        <taxon>Pseudomonadati</taxon>
        <taxon>Pseudomonadota</taxon>
        <taxon>Alphaproteobacteria</taxon>
        <taxon>Kordiimonadales</taxon>
        <taxon>Kordiimonadaceae</taxon>
        <taxon>Kordiimonas</taxon>
    </lineage>
</organism>
<comment type="function">
    <text evidence="5 6">Cell division protein that is involved in the assembly of the Z ring. May serve as a membrane anchor for the Z ring.</text>
</comment>
<gene>
    <name evidence="5 8" type="primary">ftsA</name>
    <name evidence="8" type="ORF">ACFOKA_14080</name>
</gene>
<dbReference type="PANTHER" id="PTHR32432">
    <property type="entry name" value="CELL DIVISION PROTEIN FTSA-RELATED"/>
    <property type="match status" value="1"/>
</dbReference>
<comment type="subunit">
    <text evidence="5">Self-interacts. Interacts with FtsZ.</text>
</comment>
<dbReference type="EMBL" id="JBHRSL010000010">
    <property type="protein sequence ID" value="MFC3053039.1"/>
    <property type="molecule type" value="Genomic_DNA"/>
</dbReference>
<dbReference type="PIRSF" id="PIRSF003101">
    <property type="entry name" value="FtsA"/>
    <property type="match status" value="1"/>
</dbReference>
<accession>A0ABV7D8M9</accession>
<evidence type="ECO:0000259" key="7">
    <source>
        <dbReference type="SMART" id="SM00842"/>
    </source>
</evidence>
<comment type="similarity">
    <text evidence="5 6">Belongs to the FtsA/MreB family.</text>
</comment>
<keyword evidence="9" id="KW-1185">Reference proteome</keyword>
<dbReference type="Gene3D" id="3.30.420.40">
    <property type="match status" value="1"/>
</dbReference>
<evidence type="ECO:0000256" key="3">
    <source>
        <dbReference type="ARBA" id="ARBA00023136"/>
    </source>
</evidence>
<dbReference type="GO" id="GO:0051301">
    <property type="term" value="P:cell division"/>
    <property type="evidence" value="ECO:0007669"/>
    <property type="project" value="UniProtKB-KW"/>
</dbReference>
<dbReference type="InterPro" id="IPR020823">
    <property type="entry name" value="Cell_div_FtsA"/>
</dbReference>
<evidence type="ECO:0000256" key="6">
    <source>
        <dbReference type="PIRNR" id="PIRNR003101"/>
    </source>
</evidence>
<dbReference type="HAMAP" id="MF_02033">
    <property type="entry name" value="FtsA"/>
    <property type="match status" value="1"/>
</dbReference>
<dbReference type="PANTHER" id="PTHR32432:SF4">
    <property type="entry name" value="CELL DIVISION PROTEIN FTSA"/>
    <property type="match status" value="1"/>
</dbReference>
<comment type="subcellular location">
    <subcellularLocation>
        <location evidence="5">Cell membrane</location>
        <topology evidence="5">Peripheral membrane protein</topology>
        <orientation evidence="5">Cytoplasmic side</orientation>
    </subcellularLocation>
    <text evidence="5">Localizes to the Z ring in an FtsZ-dependent manner. Targeted to the membrane through a conserved C-terminal amphipathic helix.</text>
</comment>
<reference evidence="9" key="1">
    <citation type="journal article" date="2019" name="Int. J. Syst. Evol. Microbiol.">
        <title>The Global Catalogue of Microorganisms (GCM) 10K type strain sequencing project: providing services to taxonomists for standard genome sequencing and annotation.</title>
        <authorList>
            <consortium name="The Broad Institute Genomics Platform"/>
            <consortium name="The Broad Institute Genome Sequencing Center for Infectious Disease"/>
            <person name="Wu L."/>
            <person name="Ma J."/>
        </authorList>
    </citation>
    <scope>NUCLEOTIDE SEQUENCE [LARGE SCALE GENOMIC DNA]</scope>
    <source>
        <strain evidence="9">KCTC 62164</strain>
    </source>
</reference>
<dbReference type="Pfam" id="PF14450">
    <property type="entry name" value="FtsA"/>
    <property type="match status" value="1"/>
</dbReference>
<dbReference type="Gene3D" id="3.30.1490.110">
    <property type="match status" value="1"/>
</dbReference>
<proteinExistence type="inferred from homology"/>
<dbReference type="InterPro" id="IPR003494">
    <property type="entry name" value="SHS2_FtsA"/>
</dbReference>
<name>A0ABV7D8M9_9PROT</name>
<dbReference type="InterPro" id="IPR043129">
    <property type="entry name" value="ATPase_NBD"/>
</dbReference>
<evidence type="ECO:0000313" key="9">
    <source>
        <dbReference type="Proteomes" id="UP001595444"/>
    </source>
</evidence>
<keyword evidence="3 5" id="KW-0472">Membrane</keyword>
<comment type="caution">
    <text evidence="8">The sequence shown here is derived from an EMBL/GenBank/DDBJ whole genome shotgun (WGS) entry which is preliminary data.</text>
</comment>
<keyword evidence="4 5" id="KW-0131">Cell cycle</keyword>
<dbReference type="CDD" id="cd24048">
    <property type="entry name" value="ASKHA_NBD_FtsA"/>
    <property type="match status" value="1"/>
</dbReference>
<dbReference type="NCBIfam" id="TIGR01174">
    <property type="entry name" value="ftsA"/>
    <property type="match status" value="1"/>
</dbReference>
<dbReference type="SUPFAM" id="SSF53067">
    <property type="entry name" value="Actin-like ATPase domain"/>
    <property type="match status" value="2"/>
</dbReference>
<dbReference type="Pfam" id="PF02491">
    <property type="entry name" value="SHS2_FTSA"/>
    <property type="match status" value="1"/>
</dbReference>
<keyword evidence="2 5" id="KW-0132">Cell division</keyword>
<dbReference type="InterPro" id="IPR050696">
    <property type="entry name" value="FtsA/MreB"/>
</dbReference>
<dbReference type="SMART" id="SM00842">
    <property type="entry name" value="FtsA"/>
    <property type="match status" value="1"/>
</dbReference>